<proteinExistence type="predicted"/>
<feature type="transmembrane region" description="Helical" evidence="10">
    <location>
        <begin position="35"/>
        <end position="53"/>
    </location>
</feature>
<feature type="transmembrane region" description="Helical" evidence="10">
    <location>
        <begin position="302"/>
        <end position="321"/>
    </location>
</feature>
<keyword evidence="9" id="KW-0739">Sodium transport</keyword>
<evidence type="ECO:0000256" key="3">
    <source>
        <dbReference type="ARBA" id="ARBA00022449"/>
    </source>
</evidence>
<keyword evidence="2" id="KW-0813">Transport</keyword>
<feature type="transmembrane region" description="Helical" evidence="10">
    <location>
        <begin position="219"/>
        <end position="238"/>
    </location>
</feature>
<dbReference type="STRING" id="1387353.BSF38_02089"/>
<feature type="transmembrane region" description="Helical" evidence="10">
    <location>
        <begin position="364"/>
        <end position="386"/>
    </location>
</feature>
<dbReference type="Gene3D" id="1.20.1530.20">
    <property type="match status" value="1"/>
</dbReference>
<keyword evidence="6" id="KW-0915">Sodium</keyword>
<protein>
    <submittedName>
        <fullName evidence="12">High-affinity Na(+)/H(+) antiporter NhaS3</fullName>
    </submittedName>
</protein>
<keyword evidence="4 10" id="KW-0812">Transmembrane</keyword>
<accession>A0A1U7CP05</accession>
<comment type="subcellular location">
    <subcellularLocation>
        <location evidence="1">Membrane</location>
        <topology evidence="1">Multi-pass membrane protein</topology>
    </subcellularLocation>
</comment>
<dbReference type="RefSeq" id="WP_237170832.1">
    <property type="nucleotide sequence ID" value="NZ_CP019082.1"/>
</dbReference>
<dbReference type="GO" id="GO:0015297">
    <property type="term" value="F:antiporter activity"/>
    <property type="evidence" value="ECO:0007669"/>
    <property type="project" value="UniProtKB-KW"/>
</dbReference>
<reference evidence="13" key="1">
    <citation type="submission" date="2016-12" db="EMBL/GenBank/DDBJ databases">
        <title>Comparative genomics of four Isosphaeraceae planctomycetes: a common pool of plasmids and glycoside hydrolase genes.</title>
        <authorList>
            <person name="Ivanova A."/>
        </authorList>
    </citation>
    <scope>NUCLEOTIDE SEQUENCE [LARGE SCALE GENOMIC DNA]</scope>
    <source>
        <strain evidence="13">PX4</strain>
    </source>
</reference>
<feature type="transmembrane region" description="Helical" evidence="10">
    <location>
        <begin position="272"/>
        <end position="290"/>
    </location>
</feature>
<gene>
    <name evidence="12" type="primary">nhaS3</name>
    <name evidence="12" type="ORF">BSF38_02089</name>
</gene>
<dbReference type="Pfam" id="PF00999">
    <property type="entry name" value="Na_H_Exchanger"/>
    <property type="match status" value="1"/>
</dbReference>
<evidence type="ECO:0000256" key="8">
    <source>
        <dbReference type="ARBA" id="ARBA00023136"/>
    </source>
</evidence>
<feature type="transmembrane region" description="Helical" evidence="10">
    <location>
        <begin position="6"/>
        <end position="23"/>
    </location>
</feature>
<feature type="transmembrane region" description="Helical" evidence="10">
    <location>
        <begin position="152"/>
        <end position="172"/>
    </location>
</feature>
<feature type="transmembrane region" description="Helical" evidence="10">
    <location>
        <begin position="59"/>
        <end position="77"/>
    </location>
</feature>
<evidence type="ECO:0000256" key="4">
    <source>
        <dbReference type="ARBA" id="ARBA00022692"/>
    </source>
</evidence>
<feature type="transmembrane region" description="Helical" evidence="10">
    <location>
        <begin position="244"/>
        <end position="260"/>
    </location>
</feature>
<feature type="transmembrane region" description="Helical" evidence="10">
    <location>
        <begin position="121"/>
        <end position="140"/>
    </location>
</feature>
<evidence type="ECO:0000256" key="2">
    <source>
        <dbReference type="ARBA" id="ARBA00022448"/>
    </source>
</evidence>
<feature type="domain" description="Cation/H+ exchanger transmembrane" evidence="11">
    <location>
        <begin position="21"/>
        <end position="386"/>
    </location>
</feature>
<evidence type="ECO:0000313" key="12">
    <source>
        <dbReference type="EMBL" id="APW60613.1"/>
    </source>
</evidence>
<evidence type="ECO:0000256" key="10">
    <source>
        <dbReference type="SAM" id="Phobius"/>
    </source>
</evidence>
<evidence type="ECO:0000256" key="5">
    <source>
        <dbReference type="ARBA" id="ARBA00022989"/>
    </source>
</evidence>
<keyword evidence="3" id="KW-0050">Antiport</keyword>
<dbReference type="GO" id="GO:1902600">
    <property type="term" value="P:proton transmembrane transport"/>
    <property type="evidence" value="ECO:0007669"/>
    <property type="project" value="InterPro"/>
</dbReference>
<dbReference type="KEGG" id="pbor:BSF38_02089"/>
<evidence type="ECO:0000256" key="9">
    <source>
        <dbReference type="ARBA" id="ARBA00023201"/>
    </source>
</evidence>
<name>A0A1U7CP05_9BACT</name>
<evidence type="ECO:0000256" key="6">
    <source>
        <dbReference type="ARBA" id="ARBA00023053"/>
    </source>
</evidence>
<organism evidence="12 13">
    <name type="scientific">Paludisphaera borealis</name>
    <dbReference type="NCBI Taxonomy" id="1387353"/>
    <lineage>
        <taxon>Bacteria</taxon>
        <taxon>Pseudomonadati</taxon>
        <taxon>Planctomycetota</taxon>
        <taxon>Planctomycetia</taxon>
        <taxon>Isosphaerales</taxon>
        <taxon>Isosphaeraceae</taxon>
        <taxon>Paludisphaera</taxon>
    </lineage>
</organism>
<keyword evidence="13" id="KW-1185">Reference proteome</keyword>
<feature type="transmembrane region" description="Helical" evidence="10">
    <location>
        <begin position="333"/>
        <end position="352"/>
    </location>
</feature>
<dbReference type="PANTHER" id="PTHR43562">
    <property type="entry name" value="NAPA-TYPE SODIUM/HYDROGEN ANTIPORTER"/>
    <property type="match status" value="1"/>
</dbReference>
<dbReference type="GO" id="GO:0006814">
    <property type="term" value="P:sodium ion transport"/>
    <property type="evidence" value="ECO:0007669"/>
    <property type="project" value="UniProtKB-KW"/>
</dbReference>
<evidence type="ECO:0000256" key="1">
    <source>
        <dbReference type="ARBA" id="ARBA00004141"/>
    </source>
</evidence>
<dbReference type="AlphaFoldDB" id="A0A1U7CP05"/>
<dbReference type="GO" id="GO:0016020">
    <property type="term" value="C:membrane"/>
    <property type="evidence" value="ECO:0007669"/>
    <property type="project" value="UniProtKB-SubCell"/>
</dbReference>
<evidence type="ECO:0000259" key="11">
    <source>
        <dbReference type="Pfam" id="PF00999"/>
    </source>
</evidence>
<dbReference type="Proteomes" id="UP000186309">
    <property type="component" value="Chromosome"/>
</dbReference>
<keyword evidence="7" id="KW-0406">Ion transport</keyword>
<dbReference type="EMBL" id="CP019082">
    <property type="protein sequence ID" value="APW60613.1"/>
    <property type="molecule type" value="Genomic_DNA"/>
</dbReference>
<feature type="transmembrane region" description="Helical" evidence="10">
    <location>
        <begin position="184"/>
        <end position="207"/>
    </location>
</feature>
<dbReference type="InterPro" id="IPR038770">
    <property type="entry name" value="Na+/solute_symporter_sf"/>
</dbReference>
<evidence type="ECO:0000256" key="7">
    <source>
        <dbReference type="ARBA" id="ARBA00023065"/>
    </source>
</evidence>
<keyword evidence="5 10" id="KW-1133">Transmembrane helix</keyword>
<evidence type="ECO:0000313" key="13">
    <source>
        <dbReference type="Proteomes" id="UP000186309"/>
    </source>
</evidence>
<dbReference type="PANTHER" id="PTHR43562:SF3">
    <property type="entry name" value="SODIUM ION_PROTON EXCHANGER (EUROFUNG)"/>
    <property type="match status" value="1"/>
</dbReference>
<feature type="transmembrane region" description="Helical" evidence="10">
    <location>
        <begin position="89"/>
        <end position="109"/>
    </location>
</feature>
<keyword evidence="8 10" id="KW-0472">Membrane</keyword>
<dbReference type="InterPro" id="IPR006153">
    <property type="entry name" value="Cation/H_exchanger_TM"/>
</dbReference>
<sequence length="408" mass="42017">MHHLEVSELFAMLVVMLVAAKIVGELAQRIGQPAVLGELIAGILVGRSVLGLVDPHVETIHMLSELGVVILLLAIGLETDLRAMMRVGGTSLAVAVIGVVLPFGLGYAACRLLGLDGLTSIMAGATLTATSVGITARVLSDLGRLRDVEGQIILGAAVIDDILGLVILTVVGGMVGGGSVSVGAVAWTTGAAFGFLAVTLVVGHLVLPWLVRLASRINLPGTPTIFALTLALGLAWLAEKSGSALIIGAFAAGVLLAKTPRAHEIEKGITTLGHFFVPLFFVAVGASVDLSALNPLDSDSRWALVVGGALIVCGVVGKLAAGYAPFWFRGDKRVVGVGMIPRGEVGLIFAQMGLDQGVFDAGMFGGVTLMVIVTTFLAPPLLKLLLTSKNGGRIHEEPEGIEDLVTEA</sequence>